<keyword evidence="8 17" id="KW-0133">Cell shape</keyword>
<dbReference type="AlphaFoldDB" id="A0A844GEU9"/>
<feature type="transmembrane region" description="Helical" evidence="17">
    <location>
        <begin position="67"/>
        <end position="86"/>
    </location>
</feature>
<evidence type="ECO:0000256" key="3">
    <source>
        <dbReference type="ARBA" id="ARBA00012374"/>
    </source>
</evidence>
<dbReference type="EMBL" id="WMBC01000003">
    <property type="protein sequence ID" value="MTD60586.1"/>
    <property type="molecule type" value="Genomic_DNA"/>
</dbReference>
<keyword evidence="9 17" id="KW-0573">Peptidoglycan synthesis</keyword>
<evidence type="ECO:0000256" key="9">
    <source>
        <dbReference type="ARBA" id="ARBA00022984"/>
    </source>
</evidence>
<comment type="miscellaneous">
    <text evidence="17">Bacitracin is thought to be involved in the inhibition of peptidoglycan synthesis by sequestering undecaprenyl diphosphate, thereby reducing the pool of lipid carrier available.</text>
</comment>
<feature type="transmembrane region" description="Helical" evidence="17">
    <location>
        <begin position="207"/>
        <end position="226"/>
    </location>
</feature>
<dbReference type="GO" id="GO:0009252">
    <property type="term" value="P:peptidoglycan biosynthetic process"/>
    <property type="evidence" value="ECO:0007669"/>
    <property type="project" value="UniProtKB-KW"/>
</dbReference>
<evidence type="ECO:0000256" key="10">
    <source>
        <dbReference type="ARBA" id="ARBA00022989"/>
    </source>
</evidence>
<reference evidence="18 19" key="1">
    <citation type="submission" date="2019-11" db="EMBL/GenBank/DDBJ databases">
        <title>Draft genome sequence of Blautia luti DSM 14534T, isolated from human stool.</title>
        <authorList>
            <person name="Ortiz R."/>
            <person name="Melis-Arcos F."/>
            <person name="Covarrubias P."/>
            <person name="Cardenas J.P."/>
            <person name="Perez-Donoso J."/>
            <person name="Almonacid D."/>
        </authorList>
    </citation>
    <scope>NUCLEOTIDE SEQUENCE [LARGE SCALE GENOMIC DNA]</scope>
    <source>
        <strain evidence="18 19">DSM 14534</strain>
    </source>
</reference>
<feature type="transmembrane region" description="Helical" evidence="17">
    <location>
        <begin position="274"/>
        <end position="291"/>
    </location>
</feature>
<keyword evidence="6 17" id="KW-0812">Transmembrane</keyword>
<keyword evidence="10 17" id="KW-1133">Transmembrane helix</keyword>
<dbReference type="RefSeq" id="WP_118508910.1">
    <property type="nucleotide sequence ID" value="NZ_WMBC01000003.1"/>
</dbReference>
<dbReference type="GO" id="GO:0005886">
    <property type="term" value="C:plasma membrane"/>
    <property type="evidence" value="ECO:0007669"/>
    <property type="project" value="UniProtKB-SubCell"/>
</dbReference>
<dbReference type="GO" id="GO:0008360">
    <property type="term" value="P:regulation of cell shape"/>
    <property type="evidence" value="ECO:0007669"/>
    <property type="project" value="UniProtKB-KW"/>
</dbReference>
<keyword evidence="5 17" id="KW-1003">Cell membrane</keyword>
<dbReference type="GO" id="GO:0071555">
    <property type="term" value="P:cell wall organization"/>
    <property type="evidence" value="ECO:0007669"/>
    <property type="project" value="UniProtKB-KW"/>
</dbReference>
<evidence type="ECO:0000313" key="19">
    <source>
        <dbReference type="Proteomes" id="UP000437824"/>
    </source>
</evidence>
<dbReference type="PANTHER" id="PTHR30622">
    <property type="entry name" value="UNDECAPRENYL-DIPHOSPHATASE"/>
    <property type="match status" value="1"/>
</dbReference>
<keyword evidence="12 17" id="KW-0046">Antibiotic resistance</keyword>
<comment type="catalytic activity">
    <reaction evidence="16 17">
        <text>di-trans,octa-cis-undecaprenyl diphosphate + H2O = di-trans,octa-cis-undecaprenyl phosphate + phosphate + H(+)</text>
        <dbReference type="Rhea" id="RHEA:28094"/>
        <dbReference type="ChEBI" id="CHEBI:15377"/>
        <dbReference type="ChEBI" id="CHEBI:15378"/>
        <dbReference type="ChEBI" id="CHEBI:43474"/>
        <dbReference type="ChEBI" id="CHEBI:58405"/>
        <dbReference type="ChEBI" id="CHEBI:60392"/>
        <dbReference type="EC" id="3.6.1.27"/>
    </reaction>
</comment>
<organism evidence="18 19">
    <name type="scientific">Blautia luti DSM 14534 = JCM 17040</name>
    <dbReference type="NCBI Taxonomy" id="649762"/>
    <lineage>
        <taxon>Bacteria</taxon>
        <taxon>Bacillati</taxon>
        <taxon>Bacillota</taxon>
        <taxon>Clostridia</taxon>
        <taxon>Lachnospirales</taxon>
        <taxon>Lachnospiraceae</taxon>
        <taxon>Blautia</taxon>
    </lineage>
</organism>
<feature type="transmembrane region" description="Helical" evidence="17">
    <location>
        <begin position="137"/>
        <end position="154"/>
    </location>
</feature>
<keyword evidence="7 17" id="KW-0378">Hydrolase</keyword>
<feature type="transmembrane region" description="Helical" evidence="17">
    <location>
        <begin position="106"/>
        <end position="125"/>
    </location>
</feature>
<dbReference type="HAMAP" id="MF_01006">
    <property type="entry name" value="Undec_diphosphatase"/>
    <property type="match status" value="1"/>
</dbReference>
<dbReference type="EC" id="3.6.1.27" evidence="3 17"/>
<feature type="transmembrane region" description="Helical" evidence="17">
    <location>
        <begin position="238"/>
        <end position="262"/>
    </location>
</feature>
<dbReference type="PANTHER" id="PTHR30622:SF2">
    <property type="entry name" value="UNDECAPRENYL-DIPHOSPHATASE"/>
    <property type="match status" value="1"/>
</dbReference>
<evidence type="ECO:0000256" key="13">
    <source>
        <dbReference type="ARBA" id="ARBA00023316"/>
    </source>
</evidence>
<evidence type="ECO:0000256" key="16">
    <source>
        <dbReference type="ARBA" id="ARBA00047594"/>
    </source>
</evidence>
<evidence type="ECO:0000256" key="5">
    <source>
        <dbReference type="ARBA" id="ARBA00022475"/>
    </source>
</evidence>
<accession>A0A844GEU9</accession>
<feature type="transmembrane region" description="Helical" evidence="17">
    <location>
        <begin position="174"/>
        <end position="200"/>
    </location>
</feature>
<dbReference type="InterPro" id="IPR003824">
    <property type="entry name" value="UppP"/>
</dbReference>
<evidence type="ECO:0000256" key="6">
    <source>
        <dbReference type="ARBA" id="ARBA00022692"/>
    </source>
</evidence>
<evidence type="ECO:0000313" key="18">
    <source>
        <dbReference type="EMBL" id="MTD60586.1"/>
    </source>
</evidence>
<evidence type="ECO:0000256" key="4">
    <source>
        <dbReference type="ARBA" id="ARBA00021581"/>
    </source>
</evidence>
<dbReference type="Pfam" id="PF02673">
    <property type="entry name" value="BacA"/>
    <property type="match status" value="1"/>
</dbReference>
<evidence type="ECO:0000256" key="15">
    <source>
        <dbReference type="ARBA" id="ARBA00032932"/>
    </source>
</evidence>
<comment type="caution">
    <text evidence="18">The sequence shown here is derived from an EMBL/GenBank/DDBJ whole genome shotgun (WGS) entry which is preliminary data.</text>
</comment>
<proteinExistence type="inferred from homology"/>
<evidence type="ECO:0000256" key="8">
    <source>
        <dbReference type="ARBA" id="ARBA00022960"/>
    </source>
</evidence>
<evidence type="ECO:0000256" key="1">
    <source>
        <dbReference type="ARBA" id="ARBA00004651"/>
    </source>
</evidence>
<dbReference type="Proteomes" id="UP000437824">
    <property type="component" value="Unassembled WGS sequence"/>
</dbReference>
<evidence type="ECO:0000256" key="14">
    <source>
        <dbReference type="ARBA" id="ARBA00032707"/>
    </source>
</evidence>
<evidence type="ECO:0000256" key="7">
    <source>
        <dbReference type="ARBA" id="ARBA00022801"/>
    </source>
</evidence>
<gene>
    <name evidence="17" type="primary">uppP</name>
    <name evidence="18" type="ORF">GKZ57_04760</name>
</gene>
<evidence type="ECO:0000256" key="11">
    <source>
        <dbReference type="ARBA" id="ARBA00023136"/>
    </source>
</evidence>
<protein>
    <recommendedName>
        <fullName evidence="4 17">Undecaprenyl-diphosphatase</fullName>
        <ecNumber evidence="3 17">3.6.1.27</ecNumber>
    </recommendedName>
    <alternativeName>
        <fullName evidence="15 17">Bacitracin resistance protein</fullName>
    </alternativeName>
    <alternativeName>
        <fullName evidence="14 17">Undecaprenyl pyrophosphate phosphatase</fullName>
    </alternativeName>
</protein>
<comment type="function">
    <text evidence="17">Catalyzes the dephosphorylation of undecaprenyl diphosphate (UPP). Confers resistance to bacitracin.</text>
</comment>
<evidence type="ECO:0000256" key="2">
    <source>
        <dbReference type="ARBA" id="ARBA00010621"/>
    </source>
</evidence>
<dbReference type="GO" id="GO:0046677">
    <property type="term" value="P:response to antibiotic"/>
    <property type="evidence" value="ECO:0007669"/>
    <property type="project" value="UniProtKB-UniRule"/>
</dbReference>
<dbReference type="GO" id="GO:0050380">
    <property type="term" value="F:undecaprenyl-diphosphatase activity"/>
    <property type="evidence" value="ECO:0007669"/>
    <property type="project" value="UniProtKB-UniRule"/>
</dbReference>
<feature type="transmembrane region" description="Helical" evidence="17">
    <location>
        <begin position="40"/>
        <end position="60"/>
    </location>
</feature>
<name>A0A844GEU9_9FIRM</name>
<keyword evidence="13 17" id="KW-0961">Cell wall biogenesis/degradation</keyword>
<evidence type="ECO:0000256" key="17">
    <source>
        <dbReference type="HAMAP-Rule" id="MF_01006"/>
    </source>
</evidence>
<evidence type="ECO:0000256" key="12">
    <source>
        <dbReference type="ARBA" id="ARBA00023251"/>
    </source>
</evidence>
<comment type="subcellular location">
    <subcellularLocation>
        <location evidence="1 17">Cell membrane</location>
        <topology evidence="1 17">Multi-pass membrane protein</topology>
    </subcellularLocation>
</comment>
<sequence length="292" mass="31669">MIVLYLILLAVFQAVTEFIPVSSFGHLCVAEQLFGIGHDTGLLIEAMLHLGTAAAIIFLFKKDLKQIGIELLQMFLDVIGNINLFIHNKKTGKHLNYARIVTGTYRKFAALLVISMIPTVCLGLVSSRLAVLAADSSFFPGIGFLITGVLLLVTDLNRSGGTKGPREASYDTAMWIGICQGLAVFPGISRMAFTICAALLCGYSRKFAVRFSVFMSLPAIVGAFFTEVKYFGASEMTIGLGFASVFAMVIAGFVGCFVIRSMLQMTQKTKLRNFAYYSFVAGAVTLAVNFVL</sequence>
<keyword evidence="11 17" id="KW-0472">Membrane</keyword>
<comment type="similarity">
    <text evidence="2 17">Belongs to the UppP family.</text>
</comment>